<organism evidence="2 3">
    <name type="scientific">Sphingobacterium allocomposti</name>
    <dbReference type="NCBI Taxonomy" id="415956"/>
    <lineage>
        <taxon>Bacteria</taxon>
        <taxon>Pseudomonadati</taxon>
        <taxon>Bacteroidota</taxon>
        <taxon>Sphingobacteriia</taxon>
        <taxon>Sphingobacteriales</taxon>
        <taxon>Sphingobacteriaceae</taxon>
        <taxon>Sphingobacterium</taxon>
    </lineage>
</organism>
<accession>A0A5S5CZW5</accession>
<keyword evidence="1" id="KW-0812">Transmembrane</keyword>
<feature type="transmembrane region" description="Helical" evidence="1">
    <location>
        <begin position="7"/>
        <end position="24"/>
    </location>
</feature>
<dbReference type="AlphaFoldDB" id="A0A5S5CZW5"/>
<evidence type="ECO:0000313" key="2">
    <source>
        <dbReference type="EMBL" id="TYP89317.1"/>
    </source>
</evidence>
<keyword evidence="1" id="KW-1133">Transmembrane helix</keyword>
<sequence length="96" mass="11130">MTQHLKTVLWFNIAIAVFFILSYSNVEFFESNLLRGVLTFVHELFILLIATIVIFSFLYALILLVKRENTRLKILLVALASLNIFFTFILPGLKSY</sequence>
<comment type="caution">
    <text evidence="2">The sequence shown here is derived from an EMBL/GenBank/DDBJ whole genome shotgun (WGS) entry which is preliminary data.</text>
</comment>
<name>A0A5S5CZW5_9SPHI</name>
<reference evidence="2 3" key="1">
    <citation type="submission" date="2019-07" db="EMBL/GenBank/DDBJ databases">
        <title>Genomic Encyclopedia of Archaeal and Bacterial Type Strains, Phase II (KMG-II): from individual species to whole genera.</title>
        <authorList>
            <person name="Goeker M."/>
        </authorList>
    </citation>
    <scope>NUCLEOTIDE SEQUENCE [LARGE SCALE GENOMIC DNA]</scope>
    <source>
        <strain evidence="2 3">DSM 18850</strain>
    </source>
</reference>
<gene>
    <name evidence="2" type="ORF">BC792_12836</name>
</gene>
<keyword evidence="1" id="KW-0472">Membrane</keyword>
<dbReference type="EMBL" id="VNHX01000028">
    <property type="protein sequence ID" value="TYP89317.1"/>
    <property type="molecule type" value="Genomic_DNA"/>
</dbReference>
<evidence type="ECO:0000256" key="1">
    <source>
        <dbReference type="SAM" id="Phobius"/>
    </source>
</evidence>
<feature type="transmembrane region" description="Helical" evidence="1">
    <location>
        <begin position="72"/>
        <end position="93"/>
    </location>
</feature>
<evidence type="ECO:0000313" key="3">
    <source>
        <dbReference type="Proteomes" id="UP000325105"/>
    </source>
</evidence>
<dbReference type="Proteomes" id="UP000325105">
    <property type="component" value="Unassembled WGS sequence"/>
</dbReference>
<protein>
    <submittedName>
        <fullName evidence="2">Uncharacterized protein</fullName>
    </submittedName>
</protein>
<feature type="transmembrane region" description="Helical" evidence="1">
    <location>
        <begin position="44"/>
        <end position="65"/>
    </location>
</feature>
<proteinExistence type="predicted"/>
<keyword evidence="3" id="KW-1185">Reference proteome</keyword>